<evidence type="ECO:0000313" key="4">
    <source>
        <dbReference type="Proteomes" id="UP001597389"/>
    </source>
</evidence>
<protein>
    <recommendedName>
        <fullName evidence="5">OmpA-like domain-containing protein</fullName>
    </recommendedName>
</protein>
<feature type="transmembrane region" description="Helical" evidence="2">
    <location>
        <begin position="12"/>
        <end position="32"/>
    </location>
</feature>
<keyword evidence="1" id="KW-0175">Coiled coil</keyword>
<feature type="coiled-coil region" evidence="1">
    <location>
        <begin position="125"/>
        <end position="239"/>
    </location>
</feature>
<proteinExistence type="predicted"/>
<evidence type="ECO:0000256" key="2">
    <source>
        <dbReference type="SAM" id="Phobius"/>
    </source>
</evidence>
<evidence type="ECO:0000313" key="3">
    <source>
        <dbReference type="EMBL" id="MFD2159119.1"/>
    </source>
</evidence>
<keyword evidence="2" id="KW-0812">Transmembrane</keyword>
<evidence type="ECO:0008006" key="5">
    <source>
        <dbReference type="Google" id="ProtNLM"/>
    </source>
</evidence>
<accession>A0ABW4ZB66</accession>
<keyword evidence="4" id="KW-1185">Reference proteome</keyword>
<evidence type="ECO:0000256" key="1">
    <source>
        <dbReference type="SAM" id="Coils"/>
    </source>
</evidence>
<dbReference type="RefSeq" id="WP_377178063.1">
    <property type="nucleotide sequence ID" value="NZ_JBHUJB010000037.1"/>
</dbReference>
<organism evidence="3 4">
    <name type="scientific">Rubritalea tangerina</name>
    <dbReference type="NCBI Taxonomy" id="430798"/>
    <lineage>
        <taxon>Bacteria</taxon>
        <taxon>Pseudomonadati</taxon>
        <taxon>Verrucomicrobiota</taxon>
        <taxon>Verrucomicrobiia</taxon>
        <taxon>Verrucomicrobiales</taxon>
        <taxon>Rubritaleaceae</taxon>
        <taxon>Rubritalea</taxon>
    </lineage>
</organism>
<dbReference type="SUPFAM" id="SSF103088">
    <property type="entry name" value="OmpA-like"/>
    <property type="match status" value="1"/>
</dbReference>
<comment type="caution">
    <text evidence="3">The sequence shown here is derived from an EMBL/GenBank/DDBJ whole genome shotgun (WGS) entry which is preliminary data.</text>
</comment>
<keyword evidence="2" id="KW-1133">Transmembrane helix</keyword>
<gene>
    <name evidence="3" type="ORF">ACFSW8_09445</name>
</gene>
<name>A0ABW4ZB66_9BACT</name>
<dbReference type="EMBL" id="JBHUJB010000037">
    <property type="protein sequence ID" value="MFD2159119.1"/>
    <property type="molecule type" value="Genomic_DNA"/>
</dbReference>
<dbReference type="InterPro" id="IPR036737">
    <property type="entry name" value="OmpA-like_sf"/>
</dbReference>
<sequence>MSENTPAPANNQNTLIVVVIAMLGIIAIMMFFSMQQRAGQQVSSGANTEKLIALRQSVANKERELQDLGIALPADTSSIDELSSRISRDAMELRNNIETFQTALSAKEASLTKAQIDLKAAITTNQHLSTEATKLRSKLAELEGQGANVAFLKQEVDRLKNTLTERDKQINELSSRPTPETVAQFRASLNETMLTNEKLNKKIAELEMQALNAVNNSDVERMRSENEEMRAELQRLRADSDYDTLYAKSAEELRPEAALLYAELEKLEGLTPDQLEAAYIRISEEHNAHMVRSVRFKTNSSEVGWSTLTQIKDTIGGARKDSFFLVVGYASKTGNAENNKILSAKRSVTIASIVKHLKGGTGTRAVFLGQTDRFSKQPLDNQICELWELRK</sequence>
<keyword evidence="2" id="KW-0472">Membrane</keyword>
<reference evidence="4" key="1">
    <citation type="journal article" date="2019" name="Int. J. Syst. Evol. Microbiol.">
        <title>The Global Catalogue of Microorganisms (GCM) 10K type strain sequencing project: providing services to taxonomists for standard genome sequencing and annotation.</title>
        <authorList>
            <consortium name="The Broad Institute Genomics Platform"/>
            <consortium name="The Broad Institute Genome Sequencing Center for Infectious Disease"/>
            <person name="Wu L."/>
            <person name="Ma J."/>
        </authorList>
    </citation>
    <scope>NUCLEOTIDE SEQUENCE [LARGE SCALE GENOMIC DNA]</scope>
    <source>
        <strain evidence="4">CCUG 57942</strain>
    </source>
</reference>
<dbReference type="Proteomes" id="UP001597389">
    <property type="component" value="Unassembled WGS sequence"/>
</dbReference>
<dbReference type="Gene3D" id="1.10.287.1490">
    <property type="match status" value="1"/>
</dbReference>